<protein>
    <submittedName>
        <fullName evidence="1">17612_t:CDS:1</fullName>
    </submittedName>
</protein>
<name>A0ACA9PYJ3_9GLOM</name>
<accession>A0ACA9PYJ3</accession>
<dbReference type="EMBL" id="CAJVPW010031847">
    <property type="protein sequence ID" value="CAG8727453.1"/>
    <property type="molecule type" value="Genomic_DNA"/>
</dbReference>
<keyword evidence="2" id="KW-1185">Reference proteome</keyword>
<reference evidence="1" key="1">
    <citation type="submission" date="2021-06" db="EMBL/GenBank/DDBJ databases">
        <authorList>
            <person name="Kallberg Y."/>
            <person name="Tangrot J."/>
            <person name="Rosling A."/>
        </authorList>
    </citation>
    <scope>NUCLEOTIDE SEQUENCE</scope>
    <source>
        <strain evidence="1">28 12/20/2015</strain>
    </source>
</reference>
<evidence type="ECO:0000313" key="1">
    <source>
        <dbReference type="EMBL" id="CAG8727453.1"/>
    </source>
</evidence>
<comment type="caution">
    <text evidence="1">The sequence shown here is derived from an EMBL/GenBank/DDBJ whole genome shotgun (WGS) entry which is preliminary data.</text>
</comment>
<dbReference type="Proteomes" id="UP000789366">
    <property type="component" value="Unassembled WGS sequence"/>
</dbReference>
<sequence length="59" mass="6722">MANLYKEVIVELSNHSDVSLINNSITAPYEPVQDYQTQIVITYQLLLQSNRTGNQKVLL</sequence>
<evidence type="ECO:0000313" key="2">
    <source>
        <dbReference type="Proteomes" id="UP000789366"/>
    </source>
</evidence>
<feature type="non-terminal residue" evidence="1">
    <location>
        <position position="59"/>
    </location>
</feature>
<gene>
    <name evidence="1" type="ORF">SPELUC_LOCUS12857</name>
</gene>
<organism evidence="1 2">
    <name type="scientific">Cetraspora pellucida</name>
    <dbReference type="NCBI Taxonomy" id="1433469"/>
    <lineage>
        <taxon>Eukaryota</taxon>
        <taxon>Fungi</taxon>
        <taxon>Fungi incertae sedis</taxon>
        <taxon>Mucoromycota</taxon>
        <taxon>Glomeromycotina</taxon>
        <taxon>Glomeromycetes</taxon>
        <taxon>Diversisporales</taxon>
        <taxon>Gigasporaceae</taxon>
        <taxon>Cetraspora</taxon>
    </lineage>
</organism>
<proteinExistence type="predicted"/>